<evidence type="ECO:0000313" key="2">
    <source>
        <dbReference type="Proteomes" id="UP001157186"/>
    </source>
</evidence>
<gene>
    <name evidence="1" type="ORF">tinsulaeT_19610</name>
</gene>
<name>A0ABQ6GWT5_9GAMM</name>
<evidence type="ECO:0000313" key="1">
    <source>
        <dbReference type="EMBL" id="GLX78621.1"/>
    </source>
</evidence>
<proteinExistence type="predicted"/>
<keyword evidence="2" id="KW-1185">Reference proteome</keyword>
<dbReference type="Proteomes" id="UP001157186">
    <property type="component" value="Unassembled WGS sequence"/>
</dbReference>
<comment type="caution">
    <text evidence="1">The sequence shown here is derived from an EMBL/GenBank/DDBJ whole genome shotgun (WGS) entry which is preliminary data.</text>
</comment>
<dbReference type="EMBL" id="BSST01000001">
    <property type="protein sequence ID" value="GLX78621.1"/>
    <property type="molecule type" value="Genomic_DNA"/>
</dbReference>
<reference evidence="1 2" key="1">
    <citation type="submission" date="2023-03" db="EMBL/GenBank/DDBJ databases">
        <title>Draft genome sequence of Thalassotalea insulae KCTC 62186T.</title>
        <authorList>
            <person name="Sawabe T."/>
        </authorList>
    </citation>
    <scope>NUCLEOTIDE SEQUENCE [LARGE SCALE GENOMIC DNA]</scope>
    <source>
        <strain evidence="1 2">KCTC 62186</strain>
    </source>
</reference>
<protein>
    <submittedName>
        <fullName evidence="1">Uncharacterized protein</fullName>
    </submittedName>
</protein>
<organism evidence="1 2">
    <name type="scientific">Thalassotalea insulae</name>
    <dbReference type="NCBI Taxonomy" id="2056778"/>
    <lineage>
        <taxon>Bacteria</taxon>
        <taxon>Pseudomonadati</taxon>
        <taxon>Pseudomonadota</taxon>
        <taxon>Gammaproteobacteria</taxon>
        <taxon>Alteromonadales</taxon>
        <taxon>Colwelliaceae</taxon>
        <taxon>Thalassotalea</taxon>
    </lineage>
</organism>
<accession>A0ABQ6GWT5</accession>
<sequence length="33" mass="3812">MQLIQPQTNNKQVLKRRLLKLSLKVFNATMAGK</sequence>